<evidence type="ECO:0007829" key="7">
    <source>
        <dbReference type="PeptideAtlas" id="A0A8V0YAV6"/>
    </source>
</evidence>
<evidence type="ECO:0000259" key="4">
    <source>
        <dbReference type="Pfam" id="PF26086"/>
    </source>
</evidence>
<dbReference type="OrthoDB" id="9010513at2759"/>
<feature type="region of interest" description="Disordered" evidence="2">
    <location>
        <begin position="758"/>
        <end position="796"/>
    </location>
</feature>
<feature type="chain" id="PRO_5036458131" evidence="3">
    <location>
        <begin position="19"/>
        <end position="1141"/>
    </location>
</feature>
<evidence type="ECO:0000256" key="2">
    <source>
        <dbReference type="SAM" id="MobiDB-lite"/>
    </source>
</evidence>
<feature type="region of interest" description="Disordered" evidence="2">
    <location>
        <begin position="1005"/>
        <end position="1141"/>
    </location>
</feature>
<reference evidence="5" key="1">
    <citation type="submission" date="2020-11" db="EMBL/GenBank/DDBJ databases">
        <title>Gallus gallus (Chicken) genome, bGalGal1, GRCg7b, maternal haplotype autosomes + Z &amp; W.</title>
        <authorList>
            <person name="Warren W."/>
            <person name="Formenti G."/>
            <person name="Fedrigo O."/>
            <person name="Haase B."/>
            <person name="Mountcastle J."/>
            <person name="Balacco J."/>
            <person name="Tracey A."/>
            <person name="Schneider V."/>
            <person name="Okimoto R."/>
            <person name="Cheng H."/>
            <person name="Hawken R."/>
            <person name="Howe K."/>
            <person name="Jarvis E.D."/>
        </authorList>
    </citation>
    <scope>NUCLEOTIDE SEQUENCE [LARGE SCALE GENOMIC DNA]</scope>
    <source>
        <strain evidence="5">Broiler</strain>
    </source>
</reference>
<feature type="region of interest" description="Disordered" evidence="2">
    <location>
        <begin position="611"/>
        <end position="643"/>
    </location>
</feature>
<dbReference type="AlphaFoldDB" id="A0A8V0YAV6"/>
<evidence type="ECO:0000313" key="5">
    <source>
        <dbReference type="Ensembl" id="ENSGALP00010016109.1"/>
    </source>
</evidence>
<dbReference type="PANTHER" id="PTHR14392:SF3">
    <property type="entry name" value="PROTEIN NIBAN 1"/>
    <property type="match status" value="1"/>
</dbReference>
<dbReference type="Proteomes" id="UP000000539">
    <property type="component" value="Chromosome 8"/>
</dbReference>
<feature type="compositionally biased region" description="Basic and acidic residues" evidence="2">
    <location>
        <begin position="1007"/>
        <end position="1028"/>
    </location>
</feature>
<feature type="compositionally biased region" description="Basic and acidic residues" evidence="2">
    <location>
        <begin position="758"/>
        <end position="781"/>
    </location>
</feature>
<feature type="domain" description="Niban 1/2/3" evidence="4">
    <location>
        <begin position="365"/>
        <end position="534"/>
    </location>
</feature>
<protein>
    <submittedName>
        <fullName evidence="5">Family with sequence similarity 129 member A</fullName>
    </submittedName>
</protein>
<keyword evidence="3" id="KW-0732">Signal</keyword>
<dbReference type="Pfam" id="PF26089">
    <property type="entry name" value="PH_Niban2"/>
    <property type="match status" value="1"/>
</dbReference>
<keyword evidence="7" id="KW-1267">Proteomics identification</keyword>
<dbReference type="Ensembl" id="ENSGALT00010028074.1">
    <property type="protein sequence ID" value="ENSGALP00010016109.1"/>
    <property type="gene ID" value="ENSGALG00010011729.1"/>
</dbReference>
<dbReference type="InterPro" id="IPR059060">
    <property type="entry name" value="Niban_1/2/3_dom"/>
</dbReference>
<sequence length="1141" mass="128056">MIILLIIMFQNHITLSAGASLAWANSCMPADEMERSMKLTGLQGSAGKTEAIIKNFSPHYKRQYAVAFCKHVQDELEQHRNSQSQFLKTRPKSEAGTVLYETELLHFAEDVKKWKDRYVVIKNDYTVDCFETKEAYQKGLSPKHHTVPAGGKVLTLEEDYNLLSDKHFPDPVGLSEKETAQAFVQLPREFPVYLWQPFARHSYYCFQEPEAQRQFSAVLSDCVRHSNYDFLKQTTYEVEAFLEAIQFFRQEKGHYGTWEMITGSEKEILSNLVMEELLPNLQTMILPKMKGKRNDRKRAWFGFVEEAYGLVQQQVAEGLSTLKEECRDFAKTLEGTIRSDMDQILNSKNFLAGKIKATVSEPAQKCCAENIQPFLTSILEELMGPVSSGFTEVRSLFDKEVNEIIQNFQKTNDITKLKEDVDQLMSLPFNSVKMEPSYLKVNLLQELLHDLKSRFKVYHIDFVVQKTQNFMQELMENAVYTFEQLFSPSCQADPVKVTTTLEKVKQRVLKQYDYDSSTVRKKIFQEALVQITLPTMQKTLASTCKPELQKYEQFIFADYTSVIQVENVYEEILYQILLEETLKVIKEAAVLKKHNLFEDNLNLPCESVSSLTDLKTPSGSAQTTPAKKPSTTRMEASDTETQSEETLIVTEKILWDKDHEDRKPSDKEVVISVNMDGSQASKSEEVVITDISEKWESLSTTPTKQEFAEGNTPLENESMVKADSVGDTEKKLTTREEAVEEEVASGTENTLRDVSPEKELKVHEGSVEEKVTSGKESKVQEDVEIELTSPPNKTAETEILGSAEMKIEIEKGVTEELSQSENEVGTGFEKDSKEKSKDQGASTEISVASQDEHTGKGASGDNPEKESKSEVKNCEPLDDVNEIRNLLMVTVELPADTPPEKVEEMCEAEIIKLQEDEWNNEISKTAVVEVQVSQTVVNKDAAECMEFKEGFSSSCGTDGTSVGNVSKVGRSVAQAEWLVEISDTPQEVKSEVEIKQSMWYTDAGGCDSDRLHPEEHTEHASEDKRLSGEEGGAGNSHAGLVEVGTECFSHKPAENPDATQVPILNTEEPRTGLVDAPFLSVAEPGEASAVQVTAGAEPDESKGKPEDESSSSHVEIKSSEVNNVFTQENREDSSVQQSPEE</sequence>
<evidence type="ECO:0000256" key="3">
    <source>
        <dbReference type="SAM" id="SignalP"/>
    </source>
</evidence>
<proteinExistence type="evidence at protein level"/>
<feature type="compositionally biased region" description="Polar residues" evidence="2">
    <location>
        <begin position="839"/>
        <end position="849"/>
    </location>
</feature>
<organism evidence="5 6">
    <name type="scientific">Gallus gallus</name>
    <name type="common">Chicken</name>
    <dbReference type="NCBI Taxonomy" id="9031"/>
    <lineage>
        <taxon>Eukaryota</taxon>
        <taxon>Metazoa</taxon>
        <taxon>Chordata</taxon>
        <taxon>Craniata</taxon>
        <taxon>Vertebrata</taxon>
        <taxon>Euteleostomi</taxon>
        <taxon>Archelosauria</taxon>
        <taxon>Archosauria</taxon>
        <taxon>Dinosauria</taxon>
        <taxon>Saurischia</taxon>
        <taxon>Theropoda</taxon>
        <taxon>Coelurosauria</taxon>
        <taxon>Aves</taxon>
        <taxon>Neognathae</taxon>
        <taxon>Galloanserae</taxon>
        <taxon>Galliformes</taxon>
        <taxon>Phasianidae</taxon>
        <taxon>Phasianinae</taxon>
        <taxon>Gallus</taxon>
    </lineage>
</organism>
<comment type="similarity">
    <text evidence="1">Belongs to the Niban family.</text>
</comment>
<dbReference type="CDD" id="cd23949">
    <property type="entry name" value="Niban-like"/>
    <property type="match status" value="1"/>
</dbReference>
<feature type="compositionally biased region" description="Basic and acidic residues" evidence="2">
    <location>
        <begin position="828"/>
        <end position="838"/>
    </location>
</feature>
<feature type="signal peptide" evidence="3">
    <location>
        <begin position="1"/>
        <end position="18"/>
    </location>
</feature>
<reference evidence="5" key="2">
    <citation type="submission" date="2025-08" db="UniProtKB">
        <authorList>
            <consortium name="Ensembl"/>
        </authorList>
    </citation>
    <scope>IDENTIFICATION</scope>
    <source>
        <strain evidence="5">broiler</strain>
    </source>
</reference>
<dbReference type="GeneTree" id="ENSGT00940000154149"/>
<accession>A0A8V0YAV6</accession>
<reference evidence="5" key="3">
    <citation type="submission" date="2025-09" db="UniProtKB">
        <authorList>
            <consortium name="Ensembl"/>
        </authorList>
    </citation>
    <scope>IDENTIFICATION</scope>
    <source>
        <strain evidence="5">broiler</strain>
    </source>
</reference>
<feature type="compositionally biased region" description="Basic and acidic residues" evidence="2">
    <location>
        <begin position="862"/>
        <end position="875"/>
    </location>
</feature>
<evidence type="ECO:0000256" key="1">
    <source>
        <dbReference type="ARBA" id="ARBA00010251"/>
    </source>
</evidence>
<feature type="region of interest" description="Disordered" evidence="2">
    <location>
        <begin position="812"/>
        <end position="876"/>
    </location>
</feature>
<dbReference type="PANTHER" id="PTHR14392">
    <property type="entry name" value="NIBAN FAMILY MEMBER"/>
    <property type="match status" value="1"/>
</dbReference>
<evidence type="ECO:0000313" key="6">
    <source>
        <dbReference type="Proteomes" id="UP000000539"/>
    </source>
</evidence>
<gene>
    <name evidence="5" type="primary">FAM129A</name>
</gene>
<dbReference type="Pfam" id="PF26086">
    <property type="entry name" value="Niban2"/>
    <property type="match status" value="1"/>
</dbReference>
<keyword evidence="6" id="KW-1185">Reference proteome</keyword>
<name>A0A8V0YAV6_CHICK</name>
<feature type="compositionally biased region" description="Polar residues" evidence="2">
    <location>
        <begin position="611"/>
        <end position="634"/>
    </location>
</feature>
<dbReference type="InterPro" id="IPR026088">
    <property type="entry name" value="Niban-like"/>
</dbReference>